<name>A0A5M4FH03_9ACTN</name>
<dbReference type="OrthoDB" id="3823733at2"/>
<dbReference type="SUPFAM" id="SSF63817">
    <property type="entry name" value="Sortase"/>
    <property type="match status" value="1"/>
</dbReference>
<sequence>MTTAEHRGTGPKRLAVVLLLVALLVAAGLAWLLRPDDAGGRPFAMGSPTLQPVSVPQAPKTCGDPATAPFTPTSVTIPHVVKNADVLALPRDGNNVPGVPPTSAKFTFAWDRPGIKPGSDRGNVLLNAHTWPDGSAVGNVMLDKLHEGDRIVLRGAKSELCYTVSKRVEVLASKGYPPYYARDGVPQIALIVCSGQRLGPGQWTHRTIWFADPTA</sequence>
<dbReference type="InterPro" id="IPR023365">
    <property type="entry name" value="Sortase_dom-sf"/>
</dbReference>
<evidence type="ECO:0000313" key="2">
    <source>
        <dbReference type="Proteomes" id="UP000380867"/>
    </source>
</evidence>
<dbReference type="Gene3D" id="2.40.260.10">
    <property type="entry name" value="Sortase"/>
    <property type="match status" value="1"/>
</dbReference>
<dbReference type="RefSeq" id="WP_149687541.1">
    <property type="nucleotide sequence ID" value="NZ_SDPQ02000001.1"/>
</dbReference>
<accession>A0A5M4FH03</accession>
<keyword evidence="2" id="KW-1185">Reference proteome</keyword>
<organism evidence="1 2">
    <name type="scientific">Aeromicrobium ginsengisoli</name>
    <dbReference type="NCBI Taxonomy" id="363867"/>
    <lineage>
        <taxon>Bacteria</taxon>
        <taxon>Bacillati</taxon>
        <taxon>Actinomycetota</taxon>
        <taxon>Actinomycetes</taxon>
        <taxon>Propionibacteriales</taxon>
        <taxon>Nocardioidaceae</taxon>
        <taxon>Aeromicrobium</taxon>
    </lineage>
</organism>
<dbReference type="Proteomes" id="UP000380867">
    <property type="component" value="Unassembled WGS sequence"/>
</dbReference>
<protein>
    <submittedName>
        <fullName evidence="1">Class F sortase</fullName>
    </submittedName>
</protein>
<reference evidence="1" key="1">
    <citation type="submission" date="2019-09" db="EMBL/GenBank/DDBJ databases">
        <authorList>
            <person name="Li J."/>
        </authorList>
    </citation>
    <scope>NUCLEOTIDE SEQUENCE [LARGE SCALE GENOMIC DNA]</scope>
    <source>
        <strain evidence="1">JCM 14732</strain>
    </source>
</reference>
<proteinExistence type="predicted"/>
<gene>
    <name evidence="1" type="ORF">ESP70_001080</name>
</gene>
<dbReference type="EMBL" id="SDPQ02000001">
    <property type="protein sequence ID" value="KAA1399397.1"/>
    <property type="molecule type" value="Genomic_DNA"/>
</dbReference>
<comment type="caution">
    <text evidence="1">The sequence shown here is derived from an EMBL/GenBank/DDBJ whole genome shotgun (WGS) entry which is preliminary data.</text>
</comment>
<dbReference type="AlphaFoldDB" id="A0A5M4FH03"/>
<evidence type="ECO:0000313" key="1">
    <source>
        <dbReference type="EMBL" id="KAA1399397.1"/>
    </source>
</evidence>
<dbReference type="InterPro" id="IPR042001">
    <property type="entry name" value="Sortase_F"/>
</dbReference>
<dbReference type="CDD" id="cd05829">
    <property type="entry name" value="Sortase_F"/>
    <property type="match status" value="1"/>
</dbReference>